<accession>B9XNS5</accession>
<comment type="caution">
    <text evidence="1">The sequence shown here is derived from an EMBL/GenBank/DDBJ whole genome shotgun (WGS) entry which is preliminary data.</text>
</comment>
<sequence>MELMKRTAVINVVGLTESLLGPTTPHINRFVSKGARANIVPPFPAVTCTSQSTYLTGLPPSQHGIVANGWYNHEQAEVQFWKQSNHLVHGRKIWEELRELEPGFTCAKLFWWYNMYSTADYSITPRPMYPADGRKVFDIYSWPFSIRPDIKKDLGEFPFPTFWGPGAGVQTPQGAPDACSRWIAESAKWIETKYSPTLSLVYLPHLDYNLQRLGPKHPGITEDLRRIDSIVGDLIQFFEQRSVRVILLSEYGITPVDTPIHINRILRENNWLAVKEELGLELLDAGASRAFAVADHQAVHIYLNDPSIENKVRAVIEKVPGVADVLDRKQQEARRINHPRSGDLIAVSHENAWFTYYYWFDDNKAPDFARCVDIHRKPGYDPVELFLDPKIPAVKLKIALKLLKKKLGFRMLMDVIPLDATLVKGSHGCRPSNPADYPIFITSQPELLANGQMNPTDVYHQIKRHVLH</sequence>
<dbReference type="AlphaFoldDB" id="B9XNS5"/>
<dbReference type="InterPro" id="IPR017850">
    <property type="entry name" value="Alkaline_phosphatase_core_sf"/>
</dbReference>
<dbReference type="InterPro" id="IPR002591">
    <property type="entry name" value="Phosphodiest/P_Trfase"/>
</dbReference>
<reference evidence="1 2" key="1">
    <citation type="journal article" date="2011" name="J. Bacteriol.">
        <title>Genome sequence of 'Pedosphaera parvula' Ellin514, an aerobic Verrucomicrobial isolate from pasture soil.</title>
        <authorList>
            <person name="Kant R."/>
            <person name="van Passel M.W."/>
            <person name="Sangwan P."/>
            <person name="Palva A."/>
            <person name="Lucas S."/>
            <person name="Copeland A."/>
            <person name="Lapidus A."/>
            <person name="Glavina Del Rio T."/>
            <person name="Dalin E."/>
            <person name="Tice H."/>
            <person name="Bruce D."/>
            <person name="Goodwin L."/>
            <person name="Pitluck S."/>
            <person name="Chertkov O."/>
            <person name="Larimer F.W."/>
            <person name="Land M.L."/>
            <person name="Hauser L."/>
            <person name="Brettin T.S."/>
            <person name="Detter J.C."/>
            <person name="Han S."/>
            <person name="de Vos W.M."/>
            <person name="Janssen P.H."/>
            <person name="Smidt H."/>
        </authorList>
    </citation>
    <scope>NUCLEOTIDE SEQUENCE [LARGE SCALE GENOMIC DNA]</scope>
    <source>
        <strain evidence="1 2">Ellin514</strain>
    </source>
</reference>
<evidence type="ECO:0000313" key="2">
    <source>
        <dbReference type="Proteomes" id="UP000003688"/>
    </source>
</evidence>
<evidence type="ECO:0000313" key="1">
    <source>
        <dbReference type="EMBL" id="EEF58498.1"/>
    </source>
</evidence>
<name>B9XNS5_PEDPL</name>
<dbReference type="PANTHER" id="PTHR10151">
    <property type="entry name" value="ECTONUCLEOTIDE PYROPHOSPHATASE/PHOSPHODIESTERASE"/>
    <property type="match status" value="1"/>
</dbReference>
<dbReference type="PANTHER" id="PTHR10151:SF120">
    <property type="entry name" value="BIS(5'-ADENOSYL)-TRIPHOSPHATASE"/>
    <property type="match status" value="1"/>
</dbReference>
<gene>
    <name evidence="1" type="ORF">Cflav_PD1225</name>
</gene>
<dbReference type="Proteomes" id="UP000003688">
    <property type="component" value="Unassembled WGS sequence"/>
</dbReference>
<dbReference type="STRING" id="320771.Cflav_PD1225"/>
<protein>
    <submittedName>
        <fullName evidence="1">Type I phosphodiesterase/nucleotide pyrophosphatase</fullName>
    </submittedName>
</protein>
<dbReference type="SUPFAM" id="SSF53649">
    <property type="entry name" value="Alkaline phosphatase-like"/>
    <property type="match status" value="1"/>
</dbReference>
<dbReference type="EMBL" id="ABOX02000042">
    <property type="protein sequence ID" value="EEF58498.1"/>
    <property type="molecule type" value="Genomic_DNA"/>
</dbReference>
<dbReference type="Gene3D" id="3.40.720.10">
    <property type="entry name" value="Alkaline Phosphatase, subunit A"/>
    <property type="match status" value="1"/>
</dbReference>
<dbReference type="GO" id="GO:0016787">
    <property type="term" value="F:hydrolase activity"/>
    <property type="evidence" value="ECO:0007669"/>
    <property type="project" value="UniProtKB-ARBA"/>
</dbReference>
<proteinExistence type="predicted"/>
<dbReference type="Pfam" id="PF01663">
    <property type="entry name" value="Phosphodiest"/>
    <property type="match status" value="1"/>
</dbReference>
<keyword evidence="2" id="KW-1185">Reference proteome</keyword>
<organism evidence="1 2">
    <name type="scientific">Pedosphaera parvula (strain Ellin514)</name>
    <dbReference type="NCBI Taxonomy" id="320771"/>
    <lineage>
        <taxon>Bacteria</taxon>
        <taxon>Pseudomonadati</taxon>
        <taxon>Verrucomicrobiota</taxon>
        <taxon>Pedosphaerae</taxon>
        <taxon>Pedosphaerales</taxon>
        <taxon>Pedosphaeraceae</taxon>
        <taxon>Pedosphaera</taxon>
    </lineage>
</organism>